<dbReference type="EMBL" id="GBRH01257719">
    <property type="protein sequence ID" value="JAD40176.1"/>
    <property type="molecule type" value="Transcribed_RNA"/>
</dbReference>
<reference evidence="1" key="1">
    <citation type="submission" date="2014-09" db="EMBL/GenBank/DDBJ databases">
        <authorList>
            <person name="Magalhaes I.L.F."/>
            <person name="Oliveira U."/>
            <person name="Santos F.R."/>
            <person name="Vidigal T.H.D.A."/>
            <person name="Brescovit A.D."/>
            <person name="Santos A.J."/>
        </authorList>
    </citation>
    <scope>NUCLEOTIDE SEQUENCE</scope>
    <source>
        <tissue evidence="1">Shoot tissue taken approximately 20 cm above the soil surface</tissue>
    </source>
</reference>
<reference evidence="1" key="2">
    <citation type="journal article" date="2015" name="Data Brief">
        <title>Shoot transcriptome of the giant reed, Arundo donax.</title>
        <authorList>
            <person name="Barrero R.A."/>
            <person name="Guerrero F.D."/>
            <person name="Moolhuijzen P."/>
            <person name="Goolsby J.A."/>
            <person name="Tidwell J."/>
            <person name="Bellgard S.E."/>
            <person name="Bellgard M.I."/>
        </authorList>
    </citation>
    <scope>NUCLEOTIDE SEQUENCE</scope>
    <source>
        <tissue evidence="1">Shoot tissue taken approximately 20 cm above the soil surface</tissue>
    </source>
</reference>
<name>A0A0A8ZN06_ARUDO</name>
<evidence type="ECO:0000313" key="1">
    <source>
        <dbReference type="EMBL" id="JAD40176.1"/>
    </source>
</evidence>
<sequence>MSQRSASVLEPAIASMVYSSSPQSMEQEEDEEGCRVGQWITTDSDFVVLEL</sequence>
<organism evidence="1">
    <name type="scientific">Arundo donax</name>
    <name type="common">Giant reed</name>
    <name type="synonym">Donax arundinaceus</name>
    <dbReference type="NCBI Taxonomy" id="35708"/>
    <lineage>
        <taxon>Eukaryota</taxon>
        <taxon>Viridiplantae</taxon>
        <taxon>Streptophyta</taxon>
        <taxon>Embryophyta</taxon>
        <taxon>Tracheophyta</taxon>
        <taxon>Spermatophyta</taxon>
        <taxon>Magnoliopsida</taxon>
        <taxon>Liliopsida</taxon>
        <taxon>Poales</taxon>
        <taxon>Poaceae</taxon>
        <taxon>PACMAD clade</taxon>
        <taxon>Arundinoideae</taxon>
        <taxon>Arundineae</taxon>
        <taxon>Arundo</taxon>
    </lineage>
</organism>
<proteinExistence type="predicted"/>
<dbReference type="AlphaFoldDB" id="A0A0A8ZN06"/>
<accession>A0A0A8ZN06</accession>
<protein>
    <submittedName>
        <fullName evidence="1">Uncharacterized protein</fullName>
    </submittedName>
</protein>